<organism evidence="3 4">
    <name type="scientific">Penaeus vannamei</name>
    <name type="common">Whiteleg shrimp</name>
    <name type="synonym">Litopenaeus vannamei</name>
    <dbReference type="NCBI Taxonomy" id="6689"/>
    <lineage>
        <taxon>Eukaryota</taxon>
        <taxon>Metazoa</taxon>
        <taxon>Ecdysozoa</taxon>
        <taxon>Arthropoda</taxon>
        <taxon>Crustacea</taxon>
        <taxon>Multicrustacea</taxon>
        <taxon>Malacostraca</taxon>
        <taxon>Eumalacostraca</taxon>
        <taxon>Eucarida</taxon>
        <taxon>Decapoda</taxon>
        <taxon>Dendrobranchiata</taxon>
        <taxon>Penaeoidea</taxon>
        <taxon>Penaeidae</taxon>
        <taxon>Penaeus</taxon>
    </lineage>
</organism>
<feature type="compositionally biased region" description="Basic residues" evidence="1">
    <location>
        <begin position="619"/>
        <end position="629"/>
    </location>
</feature>
<feature type="compositionally biased region" description="Low complexity" evidence="1">
    <location>
        <begin position="491"/>
        <end position="500"/>
    </location>
</feature>
<feature type="region of interest" description="Disordered" evidence="1">
    <location>
        <begin position="433"/>
        <end position="560"/>
    </location>
</feature>
<reference evidence="3 4" key="2">
    <citation type="submission" date="2019-01" db="EMBL/GenBank/DDBJ databases">
        <title>The decoding of complex shrimp genome reveals the adaptation for benthos swimmer, frequently molting mechanism and breeding impact on genome.</title>
        <authorList>
            <person name="Sun Y."/>
            <person name="Gao Y."/>
            <person name="Yu Y."/>
        </authorList>
    </citation>
    <scope>NUCLEOTIDE SEQUENCE [LARGE SCALE GENOMIC DNA]</scope>
    <source>
        <tissue evidence="3">Muscle</tissue>
    </source>
</reference>
<dbReference type="InterPro" id="IPR011009">
    <property type="entry name" value="Kinase-like_dom_sf"/>
</dbReference>
<dbReference type="PANTHER" id="PTHR24359:SF26">
    <property type="entry name" value="SERINE_THREONINE-PROTEIN KINASE MENG-PO"/>
    <property type="match status" value="1"/>
</dbReference>
<evidence type="ECO:0000259" key="2">
    <source>
        <dbReference type="PROSITE" id="PS50011"/>
    </source>
</evidence>
<feature type="compositionally biased region" description="Low complexity" evidence="1">
    <location>
        <begin position="8"/>
        <end position="17"/>
    </location>
</feature>
<dbReference type="EMBL" id="QCYY01003012">
    <property type="protein sequence ID" value="ROT65965.1"/>
    <property type="molecule type" value="Genomic_DNA"/>
</dbReference>
<proteinExistence type="predicted"/>
<dbReference type="SUPFAM" id="SSF56112">
    <property type="entry name" value="Protein kinase-like (PK-like)"/>
    <property type="match status" value="1"/>
</dbReference>
<feature type="region of interest" description="Disordered" evidence="1">
    <location>
        <begin position="596"/>
        <end position="680"/>
    </location>
</feature>
<feature type="compositionally biased region" description="Low complexity" evidence="1">
    <location>
        <begin position="453"/>
        <end position="469"/>
    </location>
</feature>
<dbReference type="Gene3D" id="1.10.510.10">
    <property type="entry name" value="Transferase(Phosphotransferase) domain 1"/>
    <property type="match status" value="2"/>
</dbReference>
<feature type="compositionally biased region" description="Basic residues" evidence="1">
    <location>
        <begin position="440"/>
        <end position="452"/>
    </location>
</feature>
<protein>
    <recommendedName>
        <fullName evidence="2">Protein kinase domain-containing protein</fullName>
    </recommendedName>
</protein>
<dbReference type="OrthoDB" id="6513151at2759"/>
<keyword evidence="4" id="KW-1185">Reference proteome</keyword>
<feature type="compositionally biased region" description="Basic and acidic residues" evidence="1">
    <location>
        <begin position="630"/>
        <end position="643"/>
    </location>
</feature>
<evidence type="ECO:0000313" key="3">
    <source>
        <dbReference type="EMBL" id="ROT65965.1"/>
    </source>
</evidence>
<dbReference type="AlphaFoldDB" id="A0A3R7MN62"/>
<dbReference type="Proteomes" id="UP000283509">
    <property type="component" value="Unassembled WGS sequence"/>
</dbReference>
<dbReference type="GO" id="GO:0005524">
    <property type="term" value="F:ATP binding"/>
    <property type="evidence" value="ECO:0007669"/>
    <property type="project" value="InterPro"/>
</dbReference>
<accession>A0A3R7MN62</accession>
<dbReference type="PROSITE" id="PS50011">
    <property type="entry name" value="PROTEIN_KINASE_DOM"/>
    <property type="match status" value="1"/>
</dbReference>
<dbReference type="Pfam" id="PF00069">
    <property type="entry name" value="Pkinase"/>
    <property type="match status" value="1"/>
</dbReference>
<feature type="domain" description="Protein kinase" evidence="2">
    <location>
        <begin position="34"/>
        <end position="274"/>
    </location>
</feature>
<reference evidence="3 4" key="1">
    <citation type="submission" date="2018-04" db="EMBL/GenBank/DDBJ databases">
        <authorList>
            <person name="Zhang X."/>
            <person name="Yuan J."/>
            <person name="Li F."/>
            <person name="Xiang J."/>
        </authorList>
    </citation>
    <scope>NUCLEOTIDE SEQUENCE [LARGE SCALE GENOMIC DNA]</scope>
    <source>
        <tissue evidence="3">Muscle</tissue>
    </source>
</reference>
<dbReference type="InterPro" id="IPR000719">
    <property type="entry name" value="Prot_kinase_dom"/>
</dbReference>
<dbReference type="PANTHER" id="PTHR24359">
    <property type="entry name" value="SERINE/THREONINE-PROTEIN KINASE SBK1"/>
    <property type="match status" value="1"/>
</dbReference>
<feature type="compositionally biased region" description="Polar residues" evidence="1">
    <location>
        <begin position="537"/>
        <end position="548"/>
    </location>
</feature>
<dbReference type="Gene3D" id="3.30.200.20">
    <property type="entry name" value="Phosphorylase Kinase, domain 1"/>
    <property type="match status" value="1"/>
</dbReference>
<feature type="region of interest" description="Disordered" evidence="1">
    <location>
        <begin position="344"/>
        <end position="386"/>
    </location>
</feature>
<sequence length="680" mass="75761">MTLNPNQSSELSTSSFSRTNEARPRPQIQLEDEYEILHVIQEGWRGRLLLVEHRRTRHEVVLKAVHKDSTARLDFFREFHYNYYLSPHKNILNAYDVAFEADDYYVFAQELATFGDLTTNMTDVGLGEINTKKVALQLASALEFMHSKDLVHRDINMDNILVFNSDFSWVKLCDFGSTRKTGTLLKKRTVTCGSSASLVYVLLTGQLPWQKADLTDPNYAEYINWRKRRTLRTPKRFTNFTSRLLRMFKRMLEPKPEKRCSVREIYKYADDKWLVRTPRRDAAGDVDGQSVCYSTFSMHSCPKEKDRVLRTLKAHGIETTVDRIAKRQRIHEWLERSLSTRNLGADDDEALKEEEQEGAPKEGPPRALADSAGPPSLPGVRSKPREVRVQYEQLAALTLKMAQAKAAAAESQREEEAQPAAVQDVRLRNGFTDASQQQHQNHHPTQQHHHGQQRQLPHLSQQQYHQQAGHSHHDHHGRRDELTGGGGGSVGHPASVSASARTTAPPPEAPQRHRGHSDSPRMVTRRSIRAPAAPTSPLLSRHNQQSPSRGPLPAAPASTSVGASVGGVVVPPPHPGTVQEAASIITPAVASVTAGRQAAGGADAMRYDSPSPPPARRGSGYHRRRHGSSHHNDSGYDLQRSKTDSYITTGSTPGGVSRQMSHESESSDASMTSMQPGALR</sequence>
<dbReference type="GO" id="GO:0004674">
    <property type="term" value="F:protein serine/threonine kinase activity"/>
    <property type="evidence" value="ECO:0007669"/>
    <property type="project" value="TreeGrafter"/>
</dbReference>
<gene>
    <name evidence="3" type="ORF">C7M84_016057</name>
</gene>
<feature type="compositionally biased region" description="Acidic residues" evidence="1">
    <location>
        <begin position="345"/>
        <end position="357"/>
    </location>
</feature>
<feature type="compositionally biased region" description="Polar residues" evidence="1">
    <location>
        <begin position="667"/>
        <end position="680"/>
    </location>
</feature>
<evidence type="ECO:0000313" key="4">
    <source>
        <dbReference type="Proteomes" id="UP000283509"/>
    </source>
</evidence>
<comment type="caution">
    <text evidence="3">The sequence shown here is derived from an EMBL/GenBank/DDBJ whole genome shotgun (WGS) entry which is preliminary data.</text>
</comment>
<evidence type="ECO:0000256" key="1">
    <source>
        <dbReference type="SAM" id="MobiDB-lite"/>
    </source>
</evidence>
<feature type="region of interest" description="Disordered" evidence="1">
    <location>
        <begin position="1"/>
        <end position="25"/>
    </location>
</feature>
<name>A0A3R7MN62_PENVA</name>